<evidence type="ECO:0000313" key="2">
    <source>
        <dbReference type="EMBL" id="KAG8479749.1"/>
    </source>
</evidence>
<evidence type="ECO:0000313" key="3">
    <source>
        <dbReference type="Proteomes" id="UP000701853"/>
    </source>
</evidence>
<proteinExistence type="predicted"/>
<organism evidence="2 3">
    <name type="scientific">Gossypium anomalum</name>
    <dbReference type="NCBI Taxonomy" id="47600"/>
    <lineage>
        <taxon>Eukaryota</taxon>
        <taxon>Viridiplantae</taxon>
        <taxon>Streptophyta</taxon>
        <taxon>Embryophyta</taxon>
        <taxon>Tracheophyta</taxon>
        <taxon>Spermatophyta</taxon>
        <taxon>Magnoliopsida</taxon>
        <taxon>eudicotyledons</taxon>
        <taxon>Gunneridae</taxon>
        <taxon>Pentapetalae</taxon>
        <taxon>rosids</taxon>
        <taxon>malvids</taxon>
        <taxon>Malvales</taxon>
        <taxon>Malvaceae</taxon>
        <taxon>Malvoideae</taxon>
        <taxon>Gossypium</taxon>
    </lineage>
</organism>
<dbReference type="AlphaFoldDB" id="A0A8J5Z174"/>
<evidence type="ECO:0000256" key="1">
    <source>
        <dbReference type="SAM" id="Phobius"/>
    </source>
</evidence>
<keyword evidence="1" id="KW-0812">Transmembrane</keyword>
<reference evidence="2 3" key="1">
    <citation type="journal article" date="2021" name="bioRxiv">
        <title>The Gossypium anomalum genome as a resource for cotton improvement and evolutionary analysis of hybrid incompatibility.</title>
        <authorList>
            <person name="Grover C.E."/>
            <person name="Yuan D."/>
            <person name="Arick M.A."/>
            <person name="Miller E.R."/>
            <person name="Hu G."/>
            <person name="Peterson D.G."/>
            <person name="Wendel J.F."/>
            <person name="Udall J.A."/>
        </authorList>
    </citation>
    <scope>NUCLEOTIDE SEQUENCE [LARGE SCALE GENOMIC DNA]</scope>
    <source>
        <strain evidence="2">JFW-Udall</strain>
        <tissue evidence="2">Leaf</tissue>
    </source>
</reference>
<keyword evidence="1" id="KW-0472">Membrane</keyword>
<gene>
    <name evidence="2" type="ORF">CXB51_029656</name>
</gene>
<sequence>MISDESCHSFESDACEDKYMVIMLPEIKKLKLYVFDIVAVRLNLFFFFSENFTTLDVWKCKPTTSSKAQSMVCIVTMRIRECETNNCKRGDEISYEIIFREFFIVYKALQAFVQGTMSHPENGDIFAFFVFFKQFGLVILYVWVF</sequence>
<dbReference type="EMBL" id="JAHUZN010000011">
    <property type="protein sequence ID" value="KAG8479749.1"/>
    <property type="molecule type" value="Genomic_DNA"/>
</dbReference>
<dbReference type="Proteomes" id="UP000701853">
    <property type="component" value="Chromosome 11"/>
</dbReference>
<accession>A0A8J5Z174</accession>
<keyword evidence="3" id="KW-1185">Reference proteome</keyword>
<feature type="transmembrane region" description="Helical" evidence="1">
    <location>
        <begin position="125"/>
        <end position="144"/>
    </location>
</feature>
<comment type="caution">
    <text evidence="2">The sequence shown here is derived from an EMBL/GenBank/DDBJ whole genome shotgun (WGS) entry which is preliminary data.</text>
</comment>
<keyword evidence="1" id="KW-1133">Transmembrane helix</keyword>
<name>A0A8J5Z174_9ROSI</name>
<protein>
    <submittedName>
        <fullName evidence="2">Uncharacterized protein</fullName>
    </submittedName>
</protein>